<dbReference type="SUPFAM" id="SSF102114">
    <property type="entry name" value="Radical SAM enzymes"/>
    <property type="match status" value="1"/>
</dbReference>
<dbReference type="InterPro" id="IPR058240">
    <property type="entry name" value="rSAM_sf"/>
</dbReference>
<name>A0A239KFR4_9FIRM</name>
<dbReference type="GO" id="GO:0051539">
    <property type="term" value="F:4 iron, 4 sulfur cluster binding"/>
    <property type="evidence" value="ECO:0007669"/>
    <property type="project" value="UniProtKB-KW"/>
</dbReference>
<organism evidence="8 9">
    <name type="scientific">Anaerovirgula multivorans</name>
    <dbReference type="NCBI Taxonomy" id="312168"/>
    <lineage>
        <taxon>Bacteria</taxon>
        <taxon>Bacillati</taxon>
        <taxon>Bacillota</taxon>
        <taxon>Clostridia</taxon>
        <taxon>Peptostreptococcales</taxon>
        <taxon>Natronincolaceae</taxon>
        <taxon>Anaerovirgula</taxon>
    </lineage>
</organism>
<dbReference type="SUPFAM" id="SSF52242">
    <property type="entry name" value="Cobalamin (vitamin B12)-binding domain"/>
    <property type="match status" value="1"/>
</dbReference>
<proteinExistence type="predicted"/>
<keyword evidence="9" id="KW-1185">Reference proteome</keyword>
<dbReference type="Pfam" id="PF13311">
    <property type="entry name" value="DUF4080"/>
    <property type="match status" value="1"/>
</dbReference>
<evidence type="ECO:0000256" key="3">
    <source>
        <dbReference type="ARBA" id="ARBA00022723"/>
    </source>
</evidence>
<dbReference type="Pfam" id="PF02310">
    <property type="entry name" value="B12-binding"/>
    <property type="match status" value="1"/>
</dbReference>
<feature type="domain" description="B12-binding" evidence="6">
    <location>
        <begin position="1"/>
        <end position="134"/>
    </location>
</feature>
<evidence type="ECO:0000256" key="4">
    <source>
        <dbReference type="ARBA" id="ARBA00023004"/>
    </source>
</evidence>
<keyword evidence="4" id="KW-0408">Iron</keyword>
<feature type="domain" description="Radical SAM core" evidence="7">
    <location>
        <begin position="171"/>
        <end position="401"/>
    </location>
</feature>
<dbReference type="SFLD" id="SFLDG01123">
    <property type="entry name" value="methyltransferase_(Class_B)"/>
    <property type="match status" value="1"/>
</dbReference>
<evidence type="ECO:0000313" key="9">
    <source>
        <dbReference type="Proteomes" id="UP000198304"/>
    </source>
</evidence>
<dbReference type="InterPro" id="IPR025288">
    <property type="entry name" value="DUF4080"/>
</dbReference>
<dbReference type="GO" id="GO:0003824">
    <property type="term" value="F:catalytic activity"/>
    <property type="evidence" value="ECO:0007669"/>
    <property type="project" value="InterPro"/>
</dbReference>
<dbReference type="Gene3D" id="3.40.50.280">
    <property type="entry name" value="Cobalamin-binding domain"/>
    <property type="match status" value="1"/>
</dbReference>
<keyword evidence="5" id="KW-0411">Iron-sulfur</keyword>
<gene>
    <name evidence="8" type="ORF">SAMN05446037_104715</name>
</gene>
<dbReference type="SMART" id="SM00729">
    <property type="entry name" value="Elp3"/>
    <property type="match status" value="1"/>
</dbReference>
<dbReference type="Proteomes" id="UP000198304">
    <property type="component" value="Unassembled WGS sequence"/>
</dbReference>
<evidence type="ECO:0000256" key="2">
    <source>
        <dbReference type="ARBA" id="ARBA00022691"/>
    </source>
</evidence>
<keyword evidence="3" id="KW-0479">Metal-binding</keyword>
<dbReference type="RefSeq" id="WP_089285345.1">
    <property type="nucleotide sequence ID" value="NZ_FZOJ01000047.1"/>
</dbReference>
<dbReference type="AlphaFoldDB" id="A0A239KFR4"/>
<reference evidence="8 9" key="1">
    <citation type="submission" date="2017-06" db="EMBL/GenBank/DDBJ databases">
        <authorList>
            <person name="Kim H.J."/>
            <person name="Triplett B.A."/>
        </authorList>
    </citation>
    <scope>NUCLEOTIDE SEQUENCE [LARGE SCALE GENOMIC DNA]</scope>
    <source>
        <strain evidence="8 9">SCA</strain>
    </source>
</reference>
<dbReference type="InterPro" id="IPR036724">
    <property type="entry name" value="Cobalamin-bd_sf"/>
</dbReference>
<comment type="cofactor">
    <cofactor evidence="1">
        <name>[4Fe-4S] cluster</name>
        <dbReference type="ChEBI" id="CHEBI:49883"/>
    </cofactor>
</comment>
<dbReference type="SFLD" id="SFLDS00029">
    <property type="entry name" value="Radical_SAM"/>
    <property type="match status" value="1"/>
</dbReference>
<dbReference type="EMBL" id="FZOJ01000047">
    <property type="protein sequence ID" value="SNT17021.1"/>
    <property type="molecule type" value="Genomic_DNA"/>
</dbReference>
<dbReference type="InterPro" id="IPR051198">
    <property type="entry name" value="BchE-like"/>
</dbReference>
<dbReference type="SFLD" id="SFLDG01082">
    <property type="entry name" value="B12-binding_domain_containing"/>
    <property type="match status" value="1"/>
</dbReference>
<dbReference type="InterPro" id="IPR006638">
    <property type="entry name" value="Elp3/MiaA/NifB-like_rSAM"/>
</dbReference>
<keyword evidence="2" id="KW-0949">S-adenosyl-L-methionine</keyword>
<accession>A0A239KFR4</accession>
<evidence type="ECO:0000259" key="7">
    <source>
        <dbReference type="PROSITE" id="PS51918"/>
    </source>
</evidence>
<sequence>MKLLLTTLNAKFIHTNLAIRYLRNSINDSDIKIELVEFTINHSQEYIIKEIYKLQPDIVGFSCYIWNIEMIHQISRLLKKIMPDITIIFGGPEVSFEVKPMMELNDAIDIIVMGEGEETFPKLIQSLKNNEDYSEIPSIAFRARGEAFINDDCLPQIEMGRIPFPYGEEKIDQDKIVYYESSRGCPFQCQYCLSSSFQGVRFRPLEMVKKEIKYFIDHEVKQVKFIDRTFNAKKSYAMEIMQYILQHNRGKTNFHFEVTADLIDDDMLEFLLTVPVGLFQFEIGIQSTHEETLHAIQRKMNFERLQKVVNKISRGKNIHQHLDLIVGLPKEDYFTFRKSFNDVFLLKPEKLQIGFLKLLKGSGIRKDARKYGYIYDEYPPYEVLENEAISYGDIIRLKGIEEMVEVYWNSRMFNSSVEVMVEGCYNTPFKFFENLWLYWEEKGYHHQAHGRNKLYEILLDFYQHHSFENIKAFKEILKFDYIKHNKTTTLPMFFQTTHNSIFKDKCHRFLQNTDNVHRYLPQYTDLPAKQIIKKIHFEKFQYNVIEIENNPKTLRDAKEETSIVLFDYKLDNKAIDYCKYFLLENIEF</sequence>
<dbReference type="CDD" id="cd02068">
    <property type="entry name" value="radical_SAM_B12_BD"/>
    <property type="match status" value="1"/>
</dbReference>
<dbReference type="PROSITE" id="PS51918">
    <property type="entry name" value="RADICAL_SAM"/>
    <property type="match status" value="1"/>
</dbReference>
<dbReference type="InterPro" id="IPR007197">
    <property type="entry name" value="rSAM"/>
</dbReference>
<dbReference type="Pfam" id="PF04055">
    <property type="entry name" value="Radical_SAM"/>
    <property type="match status" value="1"/>
</dbReference>
<dbReference type="OrthoDB" id="9801424at2"/>
<evidence type="ECO:0000259" key="6">
    <source>
        <dbReference type="PROSITE" id="PS51332"/>
    </source>
</evidence>
<dbReference type="InterPro" id="IPR034466">
    <property type="entry name" value="Methyltransferase_Class_B"/>
</dbReference>
<evidence type="ECO:0000313" key="8">
    <source>
        <dbReference type="EMBL" id="SNT17021.1"/>
    </source>
</evidence>
<dbReference type="GO" id="GO:0031419">
    <property type="term" value="F:cobalamin binding"/>
    <property type="evidence" value="ECO:0007669"/>
    <property type="project" value="InterPro"/>
</dbReference>
<dbReference type="Gene3D" id="3.80.30.20">
    <property type="entry name" value="tm_1862 like domain"/>
    <property type="match status" value="1"/>
</dbReference>
<dbReference type="InterPro" id="IPR023404">
    <property type="entry name" value="rSAM_horseshoe"/>
</dbReference>
<dbReference type="PROSITE" id="PS51332">
    <property type="entry name" value="B12_BINDING"/>
    <property type="match status" value="1"/>
</dbReference>
<dbReference type="InterPro" id="IPR006158">
    <property type="entry name" value="Cobalamin-bd"/>
</dbReference>
<protein>
    <submittedName>
        <fullName evidence="8">Radical SAM superfamily enzyme YgiQ, UPF0313 family</fullName>
    </submittedName>
</protein>
<dbReference type="PANTHER" id="PTHR43409:SF16">
    <property type="entry name" value="SLR0320 PROTEIN"/>
    <property type="match status" value="1"/>
</dbReference>
<dbReference type="GO" id="GO:0046872">
    <property type="term" value="F:metal ion binding"/>
    <property type="evidence" value="ECO:0007669"/>
    <property type="project" value="UniProtKB-KW"/>
</dbReference>
<dbReference type="GO" id="GO:0005829">
    <property type="term" value="C:cytosol"/>
    <property type="evidence" value="ECO:0007669"/>
    <property type="project" value="TreeGrafter"/>
</dbReference>
<evidence type="ECO:0000256" key="1">
    <source>
        <dbReference type="ARBA" id="ARBA00001966"/>
    </source>
</evidence>
<dbReference type="PANTHER" id="PTHR43409">
    <property type="entry name" value="ANAEROBIC MAGNESIUM-PROTOPORPHYRIN IX MONOMETHYL ESTER CYCLASE-RELATED"/>
    <property type="match status" value="1"/>
</dbReference>
<evidence type="ECO:0000256" key="5">
    <source>
        <dbReference type="ARBA" id="ARBA00023014"/>
    </source>
</evidence>